<comment type="caution">
    <text evidence="2">The sequence shown here is derived from an EMBL/GenBank/DDBJ whole genome shotgun (WGS) entry which is preliminary data.</text>
</comment>
<evidence type="ECO:0000313" key="3">
    <source>
        <dbReference type="Proteomes" id="UP001605036"/>
    </source>
</evidence>
<name>A0ABD1XR14_9MARC</name>
<proteinExistence type="predicted"/>
<sequence>MKLRSVLDHDDLGIKSGDPSEEVSPSDEGRLELRASSDRLNSTLTFDPLILHNDKETRRYDERIFVVLVVDNFTGLEKIIGNGLSVPVYWAHPWDDSTLPQGGWDSALASGVELELSENPQKSSANTLCALEVIVHPDYRYKRIGRDLATEMILKMKEHARLAGCVAMVVPVRPTLKHLPEFVWMDMSEYCCLIKEEDKEKSRSKSGRDGELLSIKAHAEAFDPWIRKHLKLGGRIVSVCNESFRVEGTKLQWEEWTGVNFSVPSSRPNSALVHGDGRNHLDSYEVIVPGALVPVKFYPGSNLGIYVEPNVWIRHF</sequence>
<dbReference type="Proteomes" id="UP001605036">
    <property type="component" value="Unassembled WGS sequence"/>
</dbReference>
<feature type="compositionally biased region" description="Basic and acidic residues" evidence="1">
    <location>
        <begin position="1"/>
        <end position="13"/>
    </location>
</feature>
<evidence type="ECO:0000313" key="2">
    <source>
        <dbReference type="EMBL" id="KAL2611389.1"/>
    </source>
</evidence>
<gene>
    <name evidence="2" type="ORF">R1flu_023081</name>
</gene>
<keyword evidence="3" id="KW-1185">Reference proteome</keyword>
<dbReference type="Gene3D" id="3.40.630.30">
    <property type="match status" value="1"/>
</dbReference>
<dbReference type="EMBL" id="JBHFFA010000007">
    <property type="protein sequence ID" value="KAL2611389.1"/>
    <property type="molecule type" value="Genomic_DNA"/>
</dbReference>
<evidence type="ECO:0000256" key="1">
    <source>
        <dbReference type="SAM" id="MobiDB-lite"/>
    </source>
</evidence>
<protein>
    <recommendedName>
        <fullName evidence="4">N-acetyltransferase domain-containing protein</fullName>
    </recommendedName>
</protein>
<evidence type="ECO:0008006" key="4">
    <source>
        <dbReference type="Google" id="ProtNLM"/>
    </source>
</evidence>
<accession>A0ABD1XR14</accession>
<reference evidence="2 3" key="1">
    <citation type="submission" date="2024-09" db="EMBL/GenBank/DDBJ databases">
        <title>Chromosome-scale assembly of Riccia fluitans.</title>
        <authorList>
            <person name="Paukszto L."/>
            <person name="Sawicki J."/>
            <person name="Karawczyk K."/>
            <person name="Piernik-Szablinska J."/>
            <person name="Szczecinska M."/>
            <person name="Mazdziarz M."/>
        </authorList>
    </citation>
    <scope>NUCLEOTIDE SEQUENCE [LARGE SCALE GENOMIC DNA]</scope>
    <source>
        <strain evidence="2">Rf_01</strain>
        <tissue evidence="2">Aerial parts of the thallus</tissue>
    </source>
</reference>
<feature type="region of interest" description="Disordered" evidence="1">
    <location>
        <begin position="1"/>
        <end position="28"/>
    </location>
</feature>
<organism evidence="2 3">
    <name type="scientific">Riccia fluitans</name>
    <dbReference type="NCBI Taxonomy" id="41844"/>
    <lineage>
        <taxon>Eukaryota</taxon>
        <taxon>Viridiplantae</taxon>
        <taxon>Streptophyta</taxon>
        <taxon>Embryophyta</taxon>
        <taxon>Marchantiophyta</taxon>
        <taxon>Marchantiopsida</taxon>
        <taxon>Marchantiidae</taxon>
        <taxon>Marchantiales</taxon>
        <taxon>Ricciaceae</taxon>
        <taxon>Riccia</taxon>
    </lineage>
</organism>
<dbReference type="AlphaFoldDB" id="A0ABD1XR14"/>